<reference evidence="3 4" key="1">
    <citation type="submission" date="2024-08" db="EMBL/GenBank/DDBJ databases">
        <authorList>
            <person name="Will J Nash"/>
            <person name="Angela Man"/>
            <person name="Seanna McTaggart"/>
            <person name="Kendall Baker"/>
            <person name="Tom Barker"/>
            <person name="Leah Catchpole"/>
            <person name="Alex Durrant"/>
            <person name="Karim Gharbi"/>
            <person name="Naomi Irish"/>
            <person name="Gemy Kaithakottil"/>
            <person name="Debby Ku"/>
            <person name="Aaliyah Providence"/>
            <person name="Felix Shaw"/>
            <person name="David Swarbreck"/>
            <person name="Chris Watkins"/>
            <person name="Ann M. McCartney"/>
            <person name="Giulio Formenti"/>
            <person name="Alice Mouton"/>
            <person name="Noel Vella"/>
            <person name="Bjorn M von Reumont"/>
            <person name="Adriana Vella"/>
            <person name="Wilfried Haerty"/>
        </authorList>
    </citation>
    <scope>NUCLEOTIDE SEQUENCE [LARGE SCALE GENOMIC DNA]</scope>
</reference>
<feature type="region of interest" description="Disordered" evidence="1">
    <location>
        <begin position="153"/>
        <end position="176"/>
    </location>
</feature>
<name>A0ABP1NHN2_XYLVO</name>
<evidence type="ECO:0000313" key="4">
    <source>
        <dbReference type="Proteomes" id="UP001642520"/>
    </source>
</evidence>
<feature type="compositionally biased region" description="Basic and acidic residues" evidence="1">
    <location>
        <begin position="164"/>
        <end position="176"/>
    </location>
</feature>
<dbReference type="EMBL" id="CAXAJV020001289">
    <property type="protein sequence ID" value="CAL7939000.1"/>
    <property type="molecule type" value="Genomic_DNA"/>
</dbReference>
<proteinExistence type="predicted"/>
<keyword evidence="4" id="KW-1185">Reference proteome</keyword>
<accession>A0ABP1NHN2</accession>
<organism evidence="3 4">
    <name type="scientific">Xylocopa violacea</name>
    <name type="common">Violet carpenter bee</name>
    <name type="synonym">Apis violacea</name>
    <dbReference type="NCBI Taxonomy" id="135666"/>
    <lineage>
        <taxon>Eukaryota</taxon>
        <taxon>Metazoa</taxon>
        <taxon>Ecdysozoa</taxon>
        <taxon>Arthropoda</taxon>
        <taxon>Hexapoda</taxon>
        <taxon>Insecta</taxon>
        <taxon>Pterygota</taxon>
        <taxon>Neoptera</taxon>
        <taxon>Endopterygota</taxon>
        <taxon>Hymenoptera</taxon>
        <taxon>Apocrita</taxon>
        <taxon>Aculeata</taxon>
        <taxon>Apoidea</taxon>
        <taxon>Anthophila</taxon>
        <taxon>Apidae</taxon>
        <taxon>Xylocopa</taxon>
        <taxon>Xylocopa</taxon>
    </lineage>
</organism>
<sequence>MRNHLFVFLVALIFSVSLNLSQCQHGQQLQTTREGEKLKSNDRRSSGLFNYPRVGRSDLPVSNPNLNRRHDIEPDTDFQLYGSDLDSVLDKDYEAAGFPERSMNPKHTEKIPKEMSWLIADRPRSTNDYRPWQRIDDSRPLYPNPLQLFRGSRTSQVNGYTPRLGRENDLDRPFCK</sequence>
<feature type="signal peptide" evidence="2">
    <location>
        <begin position="1"/>
        <end position="23"/>
    </location>
</feature>
<dbReference type="Proteomes" id="UP001642520">
    <property type="component" value="Unassembled WGS sequence"/>
</dbReference>
<protein>
    <submittedName>
        <fullName evidence="3">Uncharacterized protein</fullName>
    </submittedName>
</protein>
<comment type="caution">
    <text evidence="3">The sequence shown here is derived from an EMBL/GenBank/DDBJ whole genome shotgun (WGS) entry which is preliminary data.</text>
</comment>
<feature type="chain" id="PRO_5045630520" evidence="2">
    <location>
        <begin position="24"/>
        <end position="176"/>
    </location>
</feature>
<keyword evidence="2" id="KW-0732">Signal</keyword>
<evidence type="ECO:0000256" key="1">
    <source>
        <dbReference type="SAM" id="MobiDB-lite"/>
    </source>
</evidence>
<evidence type="ECO:0000256" key="2">
    <source>
        <dbReference type="SAM" id="SignalP"/>
    </source>
</evidence>
<evidence type="ECO:0000313" key="3">
    <source>
        <dbReference type="EMBL" id="CAL7939000.1"/>
    </source>
</evidence>
<gene>
    <name evidence="3" type="ORF">XYLVIOL_LOCUS3621</name>
</gene>